<dbReference type="PANTHER" id="PTHR47756">
    <property type="entry name" value="BLL6612 PROTEIN-RELATED"/>
    <property type="match status" value="1"/>
</dbReference>
<dbReference type="Pfam" id="PF20239">
    <property type="entry name" value="DUF6596"/>
    <property type="match status" value="1"/>
</dbReference>
<dbReference type="PANTHER" id="PTHR47756:SF2">
    <property type="entry name" value="BLL6612 PROTEIN"/>
    <property type="match status" value="1"/>
</dbReference>
<reference evidence="4" key="1">
    <citation type="journal article" date="2019" name="Int. J. Syst. Evol. Microbiol.">
        <title>The Global Catalogue of Microorganisms (GCM) 10K type strain sequencing project: providing services to taxonomists for standard genome sequencing and annotation.</title>
        <authorList>
            <consortium name="The Broad Institute Genomics Platform"/>
            <consortium name="The Broad Institute Genome Sequencing Center for Infectious Disease"/>
            <person name="Wu L."/>
            <person name="Ma J."/>
        </authorList>
    </citation>
    <scope>NUCLEOTIDE SEQUENCE [LARGE SCALE GENOMIC DNA]</scope>
    <source>
        <strain evidence="4">JCM 11882</strain>
    </source>
</reference>
<dbReference type="SUPFAM" id="SSF88946">
    <property type="entry name" value="Sigma2 domain of RNA polymerase sigma factors"/>
    <property type="match status" value="1"/>
</dbReference>
<evidence type="ECO:0000259" key="1">
    <source>
        <dbReference type="Pfam" id="PF04542"/>
    </source>
</evidence>
<dbReference type="Gene3D" id="1.10.1740.10">
    <property type="match status" value="1"/>
</dbReference>
<gene>
    <name evidence="3" type="ORF">ACFO7U_10950</name>
</gene>
<dbReference type="RefSeq" id="WP_344989645.1">
    <property type="nucleotide sequence ID" value="NZ_BAABCD010000008.1"/>
</dbReference>
<dbReference type="Pfam" id="PF04542">
    <property type="entry name" value="Sigma70_r2"/>
    <property type="match status" value="1"/>
</dbReference>
<evidence type="ECO:0000313" key="4">
    <source>
        <dbReference type="Proteomes" id="UP001595836"/>
    </source>
</evidence>
<dbReference type="EMBL" id="JBHSHP010000023">
    <property type="protein sequence ID" value="MFC4755294.1"/>
    <property type="molecule type" value="Genomic_DNA"/>
</dbReference>
<evidence type="ECO:0000259" key="2">
    <source>
        <dbReference type="Pfam" id="PF20239"/>
    </source>
</evidence>
<dbReference type="InterPro" id="IPR013325">
    <property type="entry name" value="RNA_pol_sigma_r2"/>
</dbReference>
<dbReference type="Proteomes" id="UP001595836">
    <property type="component" value="Unassembled WGS sequence"/>
</dbReference>
<organism evidence="3 4">
    <name type="scientific">Dietzia aurantiaca</name>
    <dbReference type="NCBI Taxonomy" id="983873"/>
    <lineage>
        <taxon>Bacteria</taxon>
        <taxon>Bacillati</taxon>
        <taxon>Actinomycetota</taxon>
        <taxon>Actinomycetes</taxon>
        <taxon>Mycobacteriales</taxon>
        <taxon>Dietziaceae</taxon>
        <taxon>Dietzia</taxon>
    </lineage>
</organism>
<sequence>MIADLVRKARPRLLALLAAPDGDLTAAEDAFSDAVDKALREWPTTGVPANPEAWLFTVARNRRRDGWRGAARTTCLDERVTTPVLVRNHTVRGGISGVPTARTGTVEDAALEIPDWRLALLAVAAHPAIDPIARTPLMLNTVLGLSAERIGALLLVPTATMAERLTLAKKRIKSSDLRFELPGVDELPGRLGAIRDAIYGVYSVDWMHSAATHRDGLAEEALFLVELLTDLVPDDPESHGLAALLCLSAARRRSRIDKRGEFVPLDRQDTTTWDHALLRRGEEHLRAAGTSTSPGPYRLQSAIQAVHCAQRRTGMTD</sequence>
<proteinExistence type="predicted"/>
<feature type="domain" description="RNA polymerase sigma-70 region 2" evidence="1">
    <location>
        <begin position="5"/>
        <end position="73"/>
    </location>
</feature>
<accession>A0ABV9PSP9</accession>
<comment type="caution">
    <text evidence="3">The sequence shown here is derived from an EMBL/GenBank/DDBJ whole genome shotgun (WGS) entry which is preliminary data.</text>
</comment>
<keyword evidence="4" id="KW-1185">Reference proteome</keyword>
<protein>
    <submittedName>
        <fullName evidence="3">RNA polymerase sigma factor</fullName>
    </submittedName>
</protein>
<name>A0ABV9PSP9_9ACTN</name>
<dbReference type="InterPro" id="IPR007627">
    <property type="entry name" value="RNA_pol_sigma70_r2"/>
</dbReference>
<feature type="domain" description="DUF6596" evidence="2">
    <location>
        <begin position="190"/>
        <end position="288"/>
    </location>
</feature>
<dbReference type="InterPro" id="IPR046531">
    <property type="entry name" value="DUF6596"/>
</dbReference>
<evidence type="ECO:0000313" key="3">
    <source>
        <dbReference type="EMBL" id="MFC4755294.1"/>
    </source>
</evidence>